<sequence>MNVKKVFSDELPSCYAVNRIQKDDKDYLLVASEVENSCFAYDINDNFSKKIVWDTVGGTMSIIQVPSTLDFLATQKFYPGFNSKECQIVYGKYKDEKWEVKKIADFPYLHRFDLIKQKDGKILFVGCTIANSKKFVEDWSDKGKIFVGEFDLDSAELTNLKELPLRLLKNHGYYEVQKEGYSLITAVEGIVKLTYPEYSDTEDWRLDVIFGEETSDVVQVDLDGDSQKENVIIQGFHGDTLRVFNEDFSKELYKYPEPTEFGHAIWGGKLFGKNVFLYGFRSGKADLSLFSYENGKFVQNIIEEKCASSNVIAFEKTGKAYVFSANNGNHKVTLYEISEI</sequence>
<evidence type="ECO:0008006" key="2">
    <source>
        <dbReference type="Google" id="ProtNLM"/>
    </source>
</evidence>
<dbReference type="AlphaFoldDB" id="A0AB39V1Z4"/>
<evidence type="ECO:0000313" key="1">
    <source>
        <dbReference type="EMBL" id="XDU61776.1"/>
    </source>
</evidence>
<accession>A0AB39V1Z4</accession>
<dbReference type="KEGG" id="lala:AB8B28_08950"/>
<dbReference type="InterPro" id="IPR011047">
    <property type="entry name" value="Quinoprotein_ADH-like_sf"/>
</dbReference>
<proteinExistence type="predicted"/>
<reference evidence="1" key="1">
    <citation type="submission" date="2024-07" db="EMBL/GenBank/DDBJ databases">
        <authorList>
            <person name="Li X.-J."/>
            <person name="Wang X."/>
        </authorList>
    </citation>
    <scope>NUCLEOTIDE SEQUENCE</scope>
    <source>
        <strain evidence="1">HSP-536</strain>
    </source>
</reference>
<dbReference type="SUPFAM" id="SSF50998">
    <property type="entry name" value="Quinoprotein alcohol dehydrogenase-like"/>
    <property type="match status" value="1"/>
</dbReference>
<organism evidence="1">
    <name type="scientific">Leptotrichia alba</name>
    <dbReference type="NCBI Taxonomy" id="3239304"/>
    <lineage>
        <taxon>Bacteria</taxon>
        <taxon>Fusobacteriati</taxon>
        <taxon>Fusobacteriota</taxon>
        <taxon>Fusobacteriia</taxon>
        <taxon>Fusobacteriales</taxon>
        <taxon>Leptotrichiaceae</taxon>
        <taxon>Leptotrichia</taxon>
    </lineage>
</organism>
<dbReference type="RefSeq" id="WP_369715364.1">
    <property type="nucleotide sequence ID" value="NZ_CP165647.1"/>
</dbReference>
<protein>
    <recommendedName>
        <fullName evidence="2">WD40 repeat domain-containing protein</fullName>
    </recommendedName>
</protein>
<gene>
    <name evidence="1" type="ORF">AB8B28_08950</name>
</gene>
<name>A0AB39V1Z4_9FUSO</name>
<dbReference type="EMBL" id="CP165647">
    <property type="protein sequence ID" value="XDU61776.1"/>
    <property type="molecule type" value="Genomic_DNA"/>
</dbReference>